<keyword evidence="6 9" id="KW-0057">Aromatic amino acid biosynthesis</keyword>
<comment type="cofactor">
    <cofactor evidence="9">
        <name>Mg(2+)</name>
        <dbReference type="ChEBI" id="CHEBI:18420"/>
    </cofactor>
    <text evidence="9">Binds 2 magnesium ions per monomer.</text>
</comment>
<feature type="binding site" evidence="9">
    <location>
        <position position="93"/>
    </location>
    <ligand>
        <name>Mg(2+)</name>
        <dbReference type="ChEBI" id="CHEBI:18420"/>
        <label>1</label>
    </ligand>
</feature>
<feature type="binding site" evidence="9">
    <location>
        <position position="227"/>
    </location>
    <ligand>
        <name>Mg(2+)</name>
        <dbReference type="ChEBI" id="CHEBI:18420"/>
        <label>1</label>
    </ligand>
</feature>
<dbReference type="Gene3D" id="1.20.970.10">
    <property type="entry name" value="Transferase, Pyrimidine Nucleoside Phosphorylase, Chain C"/>
    <property type="match status" value="1"/>
</dbReference>
<proteinExistence type="inferred from homology"/>
<dbReference type="EC" id="2.4.2.18" evidence="9"/>
<gene>
    <name evidence="9" type="primary">trpD</name>
    <name evidence="12" type="ORF">B0H94_103111</name>
</gene>
<feature type="binding site" evidence="9">
    <location>
        <position position="89"/>
    </location>
    <ligand>
        <name>5-phospho-alpha-D-ribose 1-diphosphate</name>
        <dbReference type="ChEBI" id="CHEBI:58017"/>
    </ligand>
</feature>
<feature type="binding site" evidence="9">
    <location>
        <position position="227"/>
    </location>
    <ligand>
        <name>Mg(2+)</name>
        <dbReference type="ChEBI" id="CHEBI:18420"/>
        <label>2</label>
    </ligand>
</feature>
<keyword evidence="9" id="KW-0479">Metal-binding</keyword>
<dbReference type="SUPFAM" id="SSF52418">
    <property type="entry name" value="Nucleoside phosphorylase/phosphoribosyltransferase catalytic domain"/>
    <property type="match status" value="1"/>
</dbReference>
<comment type="similarity">
    <text evidence="9">Belongs to the anthranilate phosphoribosyltransferase family.</text>
</comment>
<dbReference type="UniPathway" id="UPA00035">
    <property type="reaction ID" value="UER00041"/>
</dbReference>
<keyword evidence="9" id="KW-0460">Magnesium</keyword>
<comment type="caution">
    <text evidence="9">Lacks conserved residue(s) required for the propagation of feature annotation.</text>
</comment>
<comment type="caution">
    <text evidence="12">The sequence shown here is derived from an EMBL/GenBank/DDBJ whole genome shotgun (WGS) entry which is preliminary data.</text>
</comment>
<feature type="binding site" evidence="9">
    <location>
        <position position="81"/>
    </location>
    <ligand>
        <name>anthranilate</name>
        <dbReference type="ChEBI" id="CHEBI:16567"/>
        <label>1</label>
    </ligand>
</feature>
<dbReference type="Gene3D" id="3.40.1030.10">
    <property type="entry name" value="Nucleoside phosphorylase/phosphoribosyltransferase catalytic domain"/>
    <property type="match status" value="1"/>
</dbReference>
<evidence type="ECO:0000259" key="11">
    <source>
        <dbReference type="Pfam" id="PF02885"/>
    </source>
</evidence>
<feature type="binding site" evidence="9">
    <location>
        <begin position="91"/>
        <end position="94"/>
    </location>
    <ligand>
        <name>5-phospho-alpha-D-ribose 1-diphosphate</name>
        <dbReference type="ChEBI" id="CHEBI:58017"/>
    </ligand>
</feature>
<evidence type="ECO:0000256" key="4">
    <source>
        <dbReference type="ARBA" id="ARBA00022679"/>
    </source>
</evidence>
<dbReference type="AlphaFoldDB" id="A0A2P8HW89"/>
<dbReference type="EMBL" id="PYAV01000003">
    <property type="protein sequence ID" value="PSL50499.1"/>
    <property type="molecule type" value="Genomic_DNA"/>
</dbReference>
<dbReference type="GO" id="GO:0005829">
    <property type="term" value="C:cytosol"/>
    <property type="evidence" value="ECO:0007669"/>
    <property type="project" value="TreeGrafter"/>
</dbReference>
<evidence type="ECO:0000256" key="6">
    <source>
        <dbReference type="ARBA" id="ARBA00023141"/>
    </source>
</evidence>
<dbReference type="PANTHER" id="PTHR43285:SF2">
    <property type="entry name" value="ANTHRANILATE PHOSPHORIBOSYLTRANSFERASE"/>
    <property type="match status" value="1"/>
</dbReference>
<feature type="binding site" evidence="9">
    <location>
        <position position="226"/>
    </location>
    <ligand>
        <name>Mg(2+)</name>
        <dbReference type="ChEBI" id="CHEBI:18420"/>
        <label>2</label>
    </ligand>
</feature>
<evidence type="ECO:0000259" key="10">
    <source>
        <dbReference type="Pfam" id="PF00591"/>
    </source>
</evidence>
<sequence>MSIEKVLHALVEQETLSETDAEKVMNAIMQGEATPSQIAAVVALMRTRGETVDELTGFARSMRAHALQIEHGLPGVIDTCGTGGDGASTFNISTGAALTAASLGLKVAKHGNRSVSSRSGSADVLEMLKLPVETNPEEAVKALHESGMTFLFAPLYHEAMKHAAVPRKEIGFRTIFNLLGPLTNPAQAEAQVIGVFDRMYGRKMAEALQRLGTKRALLVTGADGLDELTISTKTYVTEVAGDNVFEYEVTPEALGATTAPLEAVQAADQKASAEILDHAFHSRADRAVQDILAINAGAALYVGGAARTLAEGYELSARALKDGTTAAYVEQLRKKAGNINAY</sequence>
<feature type="binding site" evidence="9">
    <location>
        <position position="167"/>
    </location>
    <ligand>
        <name>anthranilate</name>
        <dbReference type="ChEBI" id="CHEBI:16567"/>
        <label>2</label>
    </ligand>
</feature>
<dbReference type="InterPro" id="IPR035902">
    <property type="entry name" value="Nuc_phospho_transferase"/>
</dbReference>
<evidence type="ECO:0000256" key="7">
    <source>
        <dbReference type="ARBA" id="ARBA00052328"/>
    </source>
</evidence>
<dbReference type="GO" id="GO:0004048">
    <property type="term" value="F:anthranilate phosphoribosyltransferase activity"/>
    <property type="evidence" value="ECO:0007669"/>
    <property type="project" value="UniProtKB-UniRule"/>
</dbReference>
<feature type="domain" description="Glycosyl transferase family 3" evidence="10">
    <location>
        <begin position="75"/>
        <end position="325"/>
    </location>
</feature>
<dbReference type="PANTHER" id="PTHR43285">
    <property type="entry name" value="ANTHRANILATE PHOSPHORIBOSYLTRANSFERASE"/>
    <property type="match status" value="1"/>
</dbReference>
<keyword evidence="5 9" id="KW-0822">Tryptophan biosynthesis</keyword>
<feature type="binding site" evidence="9">
    <location>
        <position position="112"/>
    </location>
    <ligand>
        <name>anthranilate</name>
        <dbReference type="ChEBI" id="CHEBI:16567"/>
        <label>1</label>
    </ligand>
</feature>
<feature type="binding site" evidence="9">
    <location>
        <begin position="109"/>
        <end position="117"/>
    </location>
    <ligand>
        <name>5-phospho-alpha-D-ribose 1-diphosphate</name>
        <dbReference type="ChEBI" id="CHEBI:58017"/>
    </ligand>
</feature>
<evidence type="ECO:0000256" key="1">
    <source>
        <dbReference type="ARBA" id="ARBA00004907"/>
    </source>
</evidence>
<dbReference type="RefSeq" id="WP_106587826.1">
    <property type="nucleotide sequence ID" value="NZ_PYAV01000003.1"/>
</dbReference>
<evidence type="ECO:0000256" key="9">
    <source>
        <dbReference type="HAMAP-Rule" id="MF_00211"/>
    </source>
</evidence>
<comment type="subunit">
    <text evidence="9">Homodimer.</text>
</comment>
<evidence type="ECO:0000313" key="13">
    <source>
        <dbReference type="Proteomes" id="UP000242310"/>
    </source>
</evidence>
<keyword evidence="3 9" id="KW-0328">Glycosyltransferase</keyword>
<dbReference type="SUPFAM" id="SSF47648">
    <property type="entry name" value="Nucleoside phosphorylase/phosphoribosyltransferase N-terminal domain"/>
    <property type="match status" value="1"/>
</dbReference>
<feature type="binding site" evidence="9">
    <location>
        <begin position="84"/>
        <end position="85"/>
    </location>
    <ligand>
        <name>5-phospho-alpha-D-ribose 1-diphosphate</name>
        <dbReference type="ChEBI" id="CHEBI:58017"/>
    </ligand>
</feature>
<evidence type="ECO:0000313" key="12">
    <source>
        <dbReference type="EMBL" id="PSL50499.1"/>
    </source>
</evidence>
<dbReference type="InterPro" id="IPR036320">
    <property type="entry name" value="Glycosyl_Trfase_fam3_N_dom_sf"/>
</dbReference>
<dbReference type="GO" id="GO:0000162">
    <property type="term" value="P:L-tryptophan biosynthetic process"/>
    <property type="evidence" value="ECO:0007669"/>
    <property type="project" value="UniProtKB-UniRule"/>
</dbReference>
<evidence type="ECO:0000256" key="3">
    <source>
        <dbReference type="ARBA" id="ARBA00022676"/>
    </source>
</evidence>
<evidence type="ECO:0000256" key="2">
    <source>
        <dbReference type="ARBA" id="ARBA00022605"/>
    </source>
</evidence>
<keyword evidence="13" id="KW-1185">Reference proteome</keyword>
<dbReference type="InterPro" id="IPR005940">
    <property type="entry name" value="Anthranilate_Pribosyl_Tfrase"/>
</dbReference>
<evidence type="ECO:0000256" key="8">
    <source>
        <dbReference type="ARBA" id="ARBA00061188"/>
    </source>
</evidence>
<protein>
    <recommendedName>
        <fullName evidence="9">Anthranilate phosphoribosyltransferase</fullName>
        <ecNumber evidence="9">2.4.2.18</ecNumber>
    </recommendedName>
</protein>
<comment type="similarity">
    <text evidence="8">In the C-terminal section; belongs to the anthranilate phosphoribosyltransferase family.</text>
</comment>
<dbReference type="Proteomes" id="UP000242310">
    <property type="component" value="Unassembled WGS sequence"/>
</dbReference>
<accession>A0A2P8HW89</accession>
<comment type="catalytic activity">
    <reaction evidence="7 9">
        <text>N-(5-phospho-beta-D-ribosyl)anthranilate + diphosphate = 5-phospho-alpha-D-ribose 1-diphosphate + anthranilate</text>
        <dbReference type="Rhea" id="RHEA:11768"/>
        <dbReference type="ChEBI" id="CHEBI:16567"/>
        <dbReference type="ChEBI" id="CHEBI:18277"/>
        <dbReference type="ChEBI" id="CHEBI:33019"/>
        <dbReference type="ChEBI" id="CHEBI:58017"/>
        <dbReference type="EC" id="2.4.2.18"/>
    </reaction>
</comment>
<comment type="pathway">
    <text evidence="1 9">Amino-acid biosynthesis; L-tryptophan biosynthesis; L-tryptophan from chorismate: step 2/5.</text>
</comment>
<dbReference type="InterPro" id="IPR000312">
    <property type="entry name" value="Glycosyl_Trfase_fam3"/>
</dbReference>
<feature type="binding site" evidence="9">
    <location>
        <position position="121"/>
    </location>
    <ligand>
        <name>5-phospho-alpha-D-ribose 1-diphosphate</name>
        <dbReference type="ChEBI" id="CHEBI:58017"/>
    </ligand>
</feature>
<comment type="function">
    <text evidence="9">Catalyzes the transfer of the phosphoribosyl group of 5-phosphorylribose-1-pyrophosphate (PRPP) to anthranilate to yield N-(5'-phosphoribosyl)-anthranilate (PRA).</text>
</comment>
<dbReference type="HAMAP" id="MF_00211">
    <property type="entry name" value="TrpD"/>
    <property type="match status" value="1"/>
</dbReference>
<name>A0A2P8HW89_9BACI</name>
<dbReference type="FunFam" id="3.40.1030.10:FF:000002">
    <property type="entry name" value="Anthranilate phosphoribosyltransferase"/>
    <property type="match status" value="1"/>
</dbReference>
<dbReference type="OrthoDB" id="9806430at2"/>
<dbReference type="Pfam" id="PF00591">
    <property type="entry name" value="Glycos_transf_3"/>
    <property type="match status" value="1"/>
</dbReference>
<dbReference type="InterPro" id="IPR017459">
    <property type="entry name" value="Glycosyl_Trfase_fam3_N_dom"/>
</dbReference>
<dbReference type="GO" id="GO:0000287">
    <property type="term" value="F:magnesium ion binding"/>
    <property type="evidence" value="ECO:0007669"/>
    <property type="project" value="UniProtKB-UniRule"/>
</dbReference>
<keyword evidence="2 9" id="KW-0028">Amino-acid biosynthesis</keyword>
<feature type="domain" description="Glycosyl transferase family 3 N-terminal" evidence="11">
    <location>
        <begin position="6"/>
        <end position="66"/>
    </location>
</feature>
<keyword evidence="4 9" id="KW-0808">Transferase</keyword>
<organism evidence="12 13">
    <name type="scientific">Salsuginibacillus halophilus</name>
    <dbReference type="NCBI Taxonomy" id="517424"/>
    <lineage>
        <taxon>Bacteria</taxon>
        <taxon>Bacillati</taxon>
        <taxon>Bacillota</taxon>
        <taxon>Bacilli</taxon>
        <taxon>Bacillales</taxon>
        <taxon>Bacillaceae</taxon>
        <taxon>Salsuginibacillus</taxon>
    </lineage>
</organism>
<dbReference type="Pfam" id="PF02885">
    <property type="entry name" value="Glycos_trans_3N"/>
    <property type="match status" value="1"/>
</dbReference>
<dbReference type="NCBIfam" id="TIGR01245">
    <property type="entry name" value="trpD"/>
    <property type="match status" value="1"/>
</dbReference>
<reference evidence="12 13" key="1">
    <citation type="submission" date="2018-03" db="EMBL/GenBank/DDBJ databases">
        <title>Genomic Encyclopedia of Type Strains, Phase III (KMG-III): the genomes of soil and plant-associated and newly described type strains.</title>
        <authorList>
            <person name="Whitman W."/>
        </authorList>
    </citation>
    <scope>NUCLEOTIDE SEQUENCE [LARGE SCALE GENOMIC DNA]</scope>
    <source>
        <strain evidence="12 13">CGMCC 1.07653</strain>
    </source>
</reference>
<feature type="binding site" evidence="9">
    <location>
        <position position="81"/>
    </location>
    <ligand>
        <name>5-phospho-alpha-D-ribose 1-diphosphate</name>
        <dbReference type="ChEBI" id="CHEBI:58017"/>
    </ligand>
</feature>
<evidence type="ECO:0000256" key="5">
    <source>
        <dbReference type="ARBA" id="ARBA00022822"/>
    </source>
</evidence>